<reference evidence="2 3" key="1">
    <citation type="submission" date="2023-03" db="EMBL/GenBank/DDBJ databases">
        <title>Altererythrobacter sp. CAU 1644 isolated from sand.</title>
        <authorList>
            <person name="Kim W."/>
        </authorList>
    </citation>
    <scope>NUCLEOTIDE SEQUENCE [LARGE SCALE GENOMIC DNA]</scope>
    <source>
        <strain evidence="2 3">CAU 1644</strain>
    </source>
</reference>
<evidence type="ECO:0000313" key="2">
    <source>
        <dbReference type="EMBL" id="WFL76539.1"/>
    </source>
</evidence>
<feature type="chain" id="PRO_5046566117" evidence="1">
    <location>
        <begin position="24"/>
        <end position="87"/>
    </location>
</feature>
<sequence>MTRRNLKFLGAAAILVLGVPALAGEITGNGKWTPVHYGKASSACAFSGLNDTPEDAMGFTQTYASFVRAFGRPAPGTGFHPGIACRG</sequence>
<evidence type="ECO:0000313" key="3">
    <source>
        <dbReference type="Proteomes" id="UP001215827"/>
    </source>
</evidence>
<keyword evidence="3" id="KW-1185">Reference proteome</keyword>
<protein>
    <submittedName>
        <fullName evidence="2">Uncharacterized protein</fullName>
    </submittedName>
</protein>
<organism evidence="2 3">
    <name type="scientific">Altererythrobacter arenosus</name>
    <dbReference type="NCBI Taxonomy" id="3032592"/>
    <lineage>
        <taxon>Bacteria</taxon>
        <taxon>Pseudomonadati</taxon>
        <taxon>Pseudomonadota</taxon>
        <taxon>Alphaproteobacteria</taxon>
        <taxon>Sphingomonadales</taxon>
        <taxon>Erythrobacteraceae</taxon>
        <taxon>Altererythrobacter</taxon>
    </lineage>
</organism>
<gene>
    <name evidence="2" type="ORF">P7228_11090</name>
</gene>
<dbReference type="EMBL" id="CP121106">
    <property type="protein sequence ID" value="WFL76539.1"/>
    <property type="molecule type" value="Genomic_DNA"/>
</dbReference>
<feature type="signal peptide" evidence="1">
    <location>
        <begin position="1"/>
        <end position="23"/>
    </location>
</feature>
<keyword evidence="1" id="KW-0732">Signal</keyword>
<name>A0ABY8FNE3_9SPHN</name>
<accession>A0ABY8FNE3</accession>
<proteinExistence type="predicted"/>
<dbReference type="Proteomes" id="UP001215827">
    <property type="component" value="Chromosome"/>
</dbReference>
<evidence type="ECO:0000256" key="1">
    <source>
        <dbReference type="SAM" id="SignalP"/>
    </source>
</evidence>
<dbReference type="RefSeq" id="WP_278015305.1">
    <property type="nucleotide sequence ID" value="NZ_CP121106.1"/>
</dbReference>